<proteinExistence type="predicted"/>
<accession>B8IBU7</accession>
<dbReference type="KEGG" id="mno:Mnod_4483"/>
<gene>
    <name evidence="2" type="ordered locus">Mnod_4483</name>
</gene>
<feature type="domain" description="Putative zinc-finger" evidence="1">
    <location>
        <begin position="9"/>
        <end position="31"/>
    </location>
</feature>
<sequence>MMDPITESDLNAYIDGQLDLARRIEVEEHLAANPRIAARVMADLRTRDALSAAFAPSHPNPQSGPVPERIALAARRLDRALTWRRIGQRFQRAAVVALLVGTGWLMHAETGGFGVPGTIASTHSPPFVEDAIQARQASQIRARVASLRPTPAYDRSGIEAATGIHLPDLPQDWRVRDLQIFPTRSGAGVEVAIDAAALGPVALFATRTEDGEALAPEVTRSAEAVTVYWKAGHTAFALSGGADEPALGRAAATLGAPKP</sequence>
<evidence type="ECO:0000313" key="2">
    <source>
        <dbReference type="EMBL" id="ACL59351.1"/>
    </source>
</evidence>
<dbReference type="AlphaFoldDB" id="B8IBU7"/>
<organism evidence="2 3">
    <name type="scientific">Methylobacterium nodulans (strain LMG 21967 / CNCM I-2342 / ORS 2060)</name>
    <dbReference type="NCBI Taxonomy" id="460265"/>
    <lineage>
        <taxon>Bacteria</taxon>
        <taxon>Pseudomonadati</taxon>
        <taxon>Pseudomonadota</taxon>
        <taxon>Alphaproteobacteria</taxon>
        <taxon>Hyphomicrobiales</taxon>
        <taxon>Methylobacteriaceae</taxon>
        <taxon>Methylobacterium</taxon>
    </lineage>
</organism>
<dbReference type="STRING" id="460265.Mnod_4483"/>
<reference evidence="2 3" key="1">
    <citation type="submission" date="2009-01" db="EMBL/GenBank/DDBJ databases">
        <title>Complete sequence of chromosome of Methylobacterium nodulans ORS 2060.</title>
        <authorList>
            <consortium name="US DOE Joint Genome Institute"/>
            <person name="Lucas S."/>
            <person name="Copeland A."/>
            <person name="Lapidus A."/>
            <person name="Glavina del Rio T."/>
            <person name="Dalin E."/>
            <person name="Tice H."/>
            <person name="Bruce D."/>
            <person name="Goodwin L."/>
            <person name="Pitluck S."/>
            <person name="Sims D."/>
            <person name="Brettin T."/>
            <person name="Detter J.C."/>
            <person name="Han C."/>
            <person name="Larimer F."/>
            <person name="Land M."/>
            <person name="Hauser L."/>
            <person name="Kyrpides N."/>
            <person name="Ivanova N."/>
            <person name="Marx C.J."/>
            <person name="Richardson P."/>
        </authorList>
    </citation>
    <scope>NUCLEOTIDE SEQUENCE [LARGE SCALE GENOMIC DNA]</scope>
    <source>
        <strain evidence="3">LMG 21967 / CNCM I-2342 / ORS 2060</strain>
    </source>
</reference>
<dbReference type="eggNOG" id="COG5662">
    <property type="taxonomic scope" value="Bacteria"/>
</dbReference>
<keyword evidence="2" id="KW-0812">Transmembrane</keyword>
<name>B8IBU7_METNO</name>
<dbReference type="RefSeq" id="WP_015930989.1">
    <property type="nucleotide sequence ID" value="NC_011894.1"/>
</dbReference>
<keyword evidence="2" id="KW-0472">Membrane</keyword>
<keyword evidence="3" id="KW-1185">Reference proteome</keyword>
<dbReference type="OrthoDB" id="9152892at2"/>
<dbReference type="EMBL" id="CP001349">
    <property type="protein sequence ID" value="ACL59351.1"/>
    <property type="molecule type" value="Genomic_DNA"/>
</dbReference>
<dbReference type="InterPro" id="IPR027383">
    <property type="entry name" value="Znf_put"/>
</dbReference>
<dbReference type="HOGENOM" id="CLU_1085066_0_0_5"/>
<evidence type="ECO:0000313" key="3">
    <source>
        <dbReference type="Proteomes" id="UP000008207"/>
    </source>
</evidence>
<dbReference type="Pfam" id="PF13490">
    <property type="entry name" value="zf-HC2"/>
    <property type="match status" value="1"/>
</dbReference>
<dbReference type="Proteomes" id="UP000008207">
    <property type="component" value="Chromosome"/>
</dbReference>
<protein>
    <submittedName>
        <fullName evidence="2">Putative transmembrane anti-sigma factor</fullName>
    </submittedName>
</protein>
<evidence type="ECO:0000259" key="1">
    <source>
        <dbReference type="Pfam" id="PF13490"/>
    </source>
</evidence>